<sequence>MCIDELKKRMKIKSSIKKSPDSKIDDTLQWAKAEKLFIDQNPAKFEKKERRMFRAELQGGEI</sequence>
<dbReference type="STRING" id="1499967.U27_03975"/>
<organism evidence="1">
    <name type="scientific">Vecturithrix granuli</name>
    <dbReference type="NCBI Taxonomy" id="1499967"/>
    <lineage>
        <taxon>Bacteria</taxon>
        <taxon>Candidatus Moduliflexota</taxon>
        <taxon>Candidatus Vecturitrichia</taxon>
        <taxon>Candidatus Vecturitrichales</taxon>
        <taxon>Candidatus Vecturitrichaceae</taxon>
        <taxon>Candidatus Vecturithrix</taxon>
    </lineage>
</organism>
<evidence type="ECO:0000313" key="1">
    <source>
        <dbReference type="EMBL" id="GAK57011.1"/>
    </source>
</evidence>
<keyword evidence="2" id="KW-1185">Reference proteome</keyword>
<dbReference type="HOGENOM" id="CLU_2894864_0_0_0"/>
<evidence type="ECO:0000313" key="2">
    <source>
        <dbReference type="Proteomes" id="UP000030661"/>
    </source>
</evidence>
<proteinExistence type="predicted"/>
<name>A0A081BXF6_VECG1</name>
<reference evidence="1" key="1">
    <citation type="journal article" date="2015" name="PeerJ">
        <title>First genomic representation of candidate bacterial phylum KSB3 points to enhanced environmental sensing as a trigger of wastewater bulking.</title>
        <authorList>
            <person name="Sekiguchi Y."/>
            <person name="Ohashi A."/>
            <person name="Parks D.H."/>
            <person name="Yamauchi T."/>
            <person name="Tyson G.W."/>
            <person name="Hugenholtz P."/>
        </authorList>
    </citation>
    <scope>NUCLEOTIDE SEQUENCE [LARGE SCALE GENOMIC DNA]</scope>
</reference>
<dbReference type="AlphaFoldDB" id="A0A081BXF6"/>
<protein>
    <submittedName>
        <fullName evidence="1">Uncharacterized protein</fullName>
    </submittedName>
</protein>
<dbReference type="EMBL" id="DF820465">
    <property type="protein sequence ID" value="GAK57011.1"/>
    <property type="molecule type" value="Genomic_DNA"/>
</dbReference>
<accession>A0A081BXF6</accession>
<gene>
    <name evidence="1" type="ORF">U27_03975</name>
</gene>
<dbReference type="Proteomes" id="UP000030661">
    <property type="component" value="Unassembled WGS sequence"/>
</dbReference>